<dbReference type="EMBL" id="JARKNE010000013">
    <property type="protein sequence ID" value="KAK5772092.1"/>
    <property type="molecule type" value="Genomic_DNA"/>
</dbReference>
<reference evidence="2 3" key="1">
    <citation type="submission" date="2023-03" db="EMBL/GenBank/DDBJ databases">
        <title>WGS of Gossypium arboreum.</title>
        <authorList>
            <person name="Yu D."/>
        </authorList>
    </citation>
    <scope>NUCLEOTIDE SEQUENCE [LARGE SCALE GENOMIC DNA]</scope>
    <source>
        <tissue evidence="2">Leaf</tissue>
    </source>
</reference>
<evidence type="ECO:0000313" key="3">
    <source>
        <dbReference type="Proteomes" id="UP001358586"/>
    </source>
</evidence>
<organism evidence="2 3">
    <name type="scientific">Gossypium arboreum</name>
    <name type="common">Tree cotton</name>
    <name type="synonym">Gossypium nanking</name>
    <dbReference type="NCBI Taxonomy" id="29729"/>
    <lineage>
        <taxon>Eukaryota</taxon>
        <taxon>Viridiplantae</taxon>
        <taxon>Streptophyta</taxon>
        <taxon>Embryophyta</taxon>
        <taxon>Tracheophyta</taxon>
        <taxon>Spermatophyta</taxon>
        <taxon>Magnoliopsida</taxon>
        <taxon>eudicotyledons</taxon>
        <taxon>Gunneridae</taxon>
        <taxon>Pentapetalae</taxon>
        <taxon>rosids</taxon>
        <taxon>malvids</taxon>
        <taxon>Malvales</taxon>
        <taxon>Malvaceae</taxon>
        <taxon>Malvoideae</taxon>
        <taxon>Gossypium</taxon>
    </lineage>
</organism>
<gene>
    <name evidence="2" type="ORF">PVK06_048361</name>
</gene>
<protein>
    <submittedName>
        <fullName evidence="2">Uncharacterized protein</fullName>
    </submittedName>
</protein>
<dbReference type="Proteomes" id="UP001358586">
    <property type="component" value="Chromosome 13"/>
</dbReference>
<feature type="compositionally biased region" description="Basic and acidic residues" evidence="1">
    <location>
        <begin position="49"/>
        <end position="79"/>
    </location>
</feature>
<evidence type="ECO:0000256" key="1">
    <source>
        <dbReference type="SAM" id="MobiDB-lite"/>
    </source>
</evidence>
<proteinExistence type="predicted"/>
<accession>A0ABR0MFQ1</accession>
<comment type="caution">
    <text evidence="2">The sequence shown here is derived from an EMBL/GenBank/DDBJ whole genome shotgun (WGS) entry which is preliminary data.</text>
</comment>
<evidence type="ECO:0000313" key="2">
    <source>
        <dbReference type="EMBL" id="KAK5772092.1"/>
    </source>
</evidence>
<sequence length="104" mass="11722">MTTTLSKAKYKEVREKVSKTAHGTRDKVVDTKGAIGDALDKEKRLVMQKGQDVKETVKESIDKAKEAETTEKDTAKTMGDDIVTNTLEQVENVQERPWKKQSKL</sequence>
<name>A0ABR0MFQ1_GOSAR</name>
<keyword evidence="3" id="KW-1185">Reference proteome</keyword>
<feature type="region of interest" description="Disordered" evidence="1">
    <location>
        <begin position="49"/>
        <end position="82"/>
    </location>
</feature>